<evidence type="ECO:0000256" key="1">
    <source>
        <dbReference type="ARBA" id="ARBA00004370"/>
    </source>
</evidence>
<dbReference type="PANTHER" id="PTHR46825:SF11">
    <property type="entry name" value="PENICILLIN-BINDING PROTEIN 4"/>
    <property type="match status" value="1"/>
</dbReference>
<proteinExistence type="predicted"/>
<dbReference type="AlphaFoldDB" id="A0A495IXR9"/>
<reference evidence="4 5" key="1">
    <citation type="submission" date="2018-10" db="EMBL/GenBank/DDBJ databases">
        <title>Genomic Encyclopedia of Archaeal and Bacterial Type Strains, Phase II (KMG-II): from individual species to whole genera.</title>
        <authorList>
            <person name="Goeker M."/>
        </authorList>
    </citation>
    <scope>NUCLEOTIDE SEQUENCE [LARGE SCALE GENOMIC DNA]</scope>
    <source>
        <strain evidence="4 5">DSM 18602</strain>
    </source>
</reference>
<dbReference type="SUPFAM" id="SSF56601">
    <property type="entry name" value="beta-lactamase/transpeptidase-like"/>
    <property type="match status" value="1"/>
</dbReference>
<dbReference type="RefSeq" id="WP_162847004.1">
    <property type="nucleotide sequence ID" value="NZ_RBKU01000001.1"/>
</dbReference>
<organism evidence="4 5">
    <name type="scientific">Mucilaginibacter gracilis</name>
    <dbReference type="NCBI Taxonomy" id="423350"/>
    <lineage>
        <taxon>Bacteria</taxon>
        <taxon>Pseudomonadati</taxon>
        <taxon>Bacteroidota</taxon>
        <taxon>Sphingobacteriia</taxon>
        <taxon>Sphingobacteriales</taxon>
        <taxon>Sphingobacteriaceae</taxon>
        <taxon>Mucilaginibacter</taxon>
    </lineage>
</organism>
<keyword evidence="5" id="KW-1185">Reference proteome</keyword>
<dbReference type="Gene3D" id="3.40.710.10">
    <property type="entry name" value="DD-peptidase/beta-lactamase superfamily"/>
    <property type="match status" value="1"/>
</dbReference>
<accession>A0A495IXR9</accession>
<protein>
    <submittedName>
        <fullName evidence="4">CubicO group peptidase (Beta-lactamase class C family)</fullName>
    </submittedName>
</protein>
<evidence type="ECO:0000259" key="3">
    <source>
        <dbReference type="Pfam" id="PF00144"/>
    </source>
</evidence>
<dbReference type="InterPro" id="IPR050491">
    <property type="entry name" value="AmpC-like"/>
</dbReference>
<dbReference type="PANTHER" id="PTHR46825">
    <property type="entry name" value="D-ALANYL-D-ALANINE-CARBOXYPEPTIDASE/ENDOPEPTIDASE AMPH"/>
    <property type="match status" value="1"/>
</dbReference>
<dbReference type="InterPro" id="IPR001466">
    <property type="entry name" value="Beta-lactam-related"/>
</dbReference>
<evidence type="ECO:0000256" key="2">
    <source>
        <dbReference type="ARBA" id="ARBA00023136"/>
    </source>
</evidence>
<keyword evidence="2" id="KW-0472">Membrane</keyword>
<dbReference type="Pfam" id="PF00144">
    <property type="entry name" value="Beta-lactamase"/>
    <property type="match status" value="1"/>
</dbReference>
<evidence type="ECO:0000313" key="4">
    <source>
        <dbReference type="EMBL" id="RKR81497.1"/>
    </source>
</evidence>
<gene>
    <name evidence="4" type="ORF">BDD43_1644</name>
</gene>
<comment type="subcellular location">
    <subcellularLocation>
        <location evidence="1">Membrane</location>
    </subcellularLocation>
</comment>
<sequence length="437" mass="49515">MQGEYLQGFNGNVLIAKSGKIIFQRSFGYRNFSMMQPLNNSSVFELASVSKQFTAAGILLLKAKGKLHLNDTLGMYFPQLPYSKVTIYQLLTHTSGLPDYLDVMDTVWNHHKIAFNNDVVQFLAIHRPPLYFAPGSRYDYSNTGYVLLASIIEKLTGETYNEYLQRNIFKPLHMDSTKVYNTRRSNRDSIANYAYGAVLSNNTGNYMLPDSLKQYDFVYWLDGVTGDGTVNSTTGDLLKWENALLHHRMLNEKNQTDMLSPHTLTDTLNKRFYGFGVELGKDELGQFITHNGSWPGYSTVLSHYYNGDYTIIVLSNNQFNSTGISRTLAYLLNGKSVVMPYIHKAISLDTSILNRYVGKYAFPLAKLELVEHSGKLYRHLPGRSAASDVELKPESFTKFFYANKADVQLEFELNEKKQITGVFVINCGIKSRGAKIN</sequence>
<evidence type="ECO:0000313" key="5">
    <source>
        <dbReference type="Proteomes" id="UP000268007"/>
    </source>
</evidence>
<dbReference type="EMBL" id="RBKU01000001">
    <property type="protein sequence ID" value="RKR81497.1"/>
    <property type="molecule type" value="Genomic_DNA"/>
</dbReference>
<dbReference type="GO" id="GO:0016020">
    <property type="term" value="C:membrane"/>
    <property type="evidence" value="ECO:0007669"/>
    <property type="project" value="UniProtKB-SubCell"/>
</dbReference>
<dbReference type="InterPro" id="IPR012338">
    <property type="entry name" value="Beta-lactam/transpept-like"/>
</dbReference>
<name>A0A495IXR9_9SPHI</name>
<dbReference type="Proteomes" id="UP000268007">
    <property type="component" value="Unassembled WGS sequence"/>
</dbReference>
<comment type="caution">
    <text evidence="4">The sequence shown here is derived from an EMBL/GenBank/DDBJ whole genome shotgun (WGS) entry which is preliminary data.</text>
</comment>
<feature type="domain" description="Beta-lactamase-related" evidence="3">
    <location>
        <begin position="13"/>
        <end position="321"/>
    </location>
</feature>